<feature type="chain" id="PRO_5016652278" description="Outer membrane protein beta-barrel domain-containing protein" evidence="1">
    <location>
        <begin position="21"/>
        <end position="211"/>
    </location>
</feature>
<evidence type="ECO:0000256" key="1">
    <source>
        <dbReference type="SAM" id="SignalP"/>
    </source>
</evidence>
<keyword evidence="1" id="KW-0732">Signal</keyword>
<comment type="caution">
    <text evidence="2">The sequence shown here is derived from an EMBL/GenBank/DDBJ whole genome shotgun (WGS) entry which is preliminary data.</text>
</comment>
<dbReference type="RefSeq" id="WP_112746448.1">
    <property type="nucleotide sequence ID" value="NZ_QMFY01000003.1"/>
</dbReference>
<dbReference type="EMBL" id="QMFY01000003">
    <property type="protein sequence ID" value="RAW01708.1"/>
    <property type="molecule type" value="Genomic_DNA"/>
</dbReference>
<dbReference type="AlphaFoldDB" id="A0A364Y6I2"/>
<evidence type="ECO:0000313" key="3">
    <source>
        <dbReference type="Proteomes" id="UP000251889"/>
    </source>
</evidence>
<keyword evidence="3" id="KW-1185">Reference proteome</keyword>
<evidence type="ECO:0008006" key="4">
    <source>
        <dbReference type="Google" id="ProtNLM"/>
    </source>
</evidence>
<feature type="signal peptide" evidence="1">
    <location>
        <begin position="1"/>
        <end position="20"/>
    </location>
</feature>
<gene>
    <name evidence="2" type="ORF">DQQ10_08640</name>
</gene>
<sequence length="211" mass="23547">MKRNIITILFLLIGATSAYSQEIQTIFRNNGTGHGGYGAITNKFTTINGEFANMCGIYGGWYINHKFLVGVSAAAVTNDIRVPQKYSVNPDIPMSYEFGQVGLVTEYVLGSNKAVHFAFNLFTGAGFTVQYDREGYGDEWEWHDDDDDSHHDENWFFVAEPGVQVEVNITRWMRFSPGVSYRIASGSDGLGLSDAKLSDMSYNLTLKFGKF</sequence>
<dbReference type="OrthoDB" id="1122635at2"/>
<organism evidence="2 3">
    <name type="scientific">Pseudochryseolinea flava</name>
    <dbReference type="NCBI Taxonomy" id="2059302"/>
    <lineage>
        <taxon>Bacteria</taxon>
        <taxon>Pseudomonadati</taxon>
        <taxon>Bacteroidota</taxon>
        <taxon>Cytophagia</taxon>
        <taxon>Cytophagales</taxon>
        <taxon>Fulvivirgaceae</taxon>
        <taxon>Pseudochryseolinea</taxon>
    </lineage>
</organism>
<dbReference type="Proteomes" id="UP000251889">
    <property type="component" value="Unassembled WGS sequence"/>
</dbReference>
<evidence type="ECO:0000313" key="2">
    <source>
        <dbReference type="EMBL" id="RAW01708.1"/>
    </source>
</evidence>
<accession>A0A364Y6I2</accession>
<name>A0A364Y6I2_9BACT</name>
<proteinExistence type="predicted"/>
<reference evidence="2 3" key="1">
    <citation type="submission" date="2018-06" db="EMBL/GenBank/DDBJ databases">
        <title>Chryseolinea flavus sp. nov., a member of the phylum Bacteroidetes isolated from soil.</title>
        <authorList>
            <person name="Li Y."/>
            <person name="Wang J."/>
        </authorList>
    </citation>
    <scope>NUCLEOTIDE SEQUENCE [LARGE SCALE GENOMIC DNA]</scope>
    <source>
        <strain evidence="2 3">SDU1-6</strain>
    </source>
</reference>
<protein>
    <recommendedName>
        <fullName evidence="4">Outer membrane protein beta-barrel domain-containing protein</fullName>
    </recommendedName>
</protein>